<dbReference type="EMBL" id="FZOJ01000006">
    <property type="protein sequence ID" value="SNS23425.1"/>
    <property type="molecule type" value="Genomic_DNA"/>
</dbReference>
<dbReference type="Proteomes" id="UP000198304">
    <property type="component" value="Unassembled WGS sequence"/>
</dbReference>
<organism evidence="1 2">
    <name type="scientific">Anaerovirgula multivorans</name>
    <dbReference type="NCBI Taxonomy" id="312168"/>
    <lineage>
        <taxon>Bacteria</taxon>
        <taxon>Bacillati</taxon>
        <taxon>Bacillota</taxon>
        <taxon>Clostridia</taxon>
        <taxon>Peptostreptococcales</taxon>
        <taxon>Natronincolaceae</taxon>
        <taxon>Anaerovirgula</taxon>
    </lineage>
</organism>
<name>A0A239CT96_9FIRM</name>
<evidence type="ECO:0000313" key="2">
    <source>
        <dbReference type="Proteomes" id="UP000198304"/>
    </source>
</evidence>
<dbReference type="AlphaFoldDB" id="A0A239CT96"/>
<keyword evidence="2" id="KW-1185">Reference proteome</keyword>
<gene>
    <name evidence="1" type="ORF">SAMN05446037_1006144</name>
</gene>
<accession>A0A239CT96</accession>
<evidence type="ECO:0000313" key="1">
    <source>
        <dbReference type="EMBL" id="SNS23425.1"/>
    </source>
</evidence>
<reference evidence="1 2" key="1">
    <citation type="submission" date="2017-06" db="EMBL/GenBank/DDBJ databases">
        <authorList>
            <person name="Kim H.J."/>
            <person name="Triplett B.A."/>
        </authorList>
    </citation>
    <scope>NUCLEOTIDE SEQUENCE [LARGE SCALE GENOMIC DNA]</scope>
    <source>
        <strain evidence="1 2">SCA</strain>
    </source>
</reference>
<proteinExistence type="predicted"/>
<dbReference type="RefSeq" id="WP_176431249.1">
    <property type="nucleotide sequence ID" value="NZ_FZOJ01000006.1"/>
</dbReference>
<protein>
    <submittedName>
        <fullName evidence="1">Uncharacterized protein</fullName>
    </submittedName>
</protein>
<sequence length="58" mass="6628">MLKVKFEMEKETKNTVRFAEVEEEGYAKVGTIYIPKSTLAQNGIDKEKGFTMEIKAVK</sequence>